<dbReference type="PIRSF" id="PIRSF015417">
    <property type="entry name" value="T31B5_30_vWA"/>
    <property type="match status" value="1"/>
</dbReference>
<dbReference type="InterPro" id="IPR011205">
    <property type="entry name" value="UCP015417_vWA"/>
</dbReference>
<dbReference type="InterPro" id="IPR036465">
    <property type="entry name" value="vWFA_dom_sf"/>
</dbReference>
<dbReference type="InterPro" id="IPR056690">
    <property type="entry name" value="DUF7788"/>
</dbReference>
<evidence type="ECO:0000313" key="4">
    <source>
        <dbReference type="Proteomes" id="UP001415857"/>
    </source>
</evidence>
<feature type="domain" description="DUF2828" evidence="1">
    <location>
        <begin position="4"/>
        <end position="317"/>
    </location>
</feature>
<dbReference type="InterPro" id="IPR058580">
    <property type="entry name" value="DUF2828"/>
</dbReference>
<sequence length="566" mass="64736">MDLTRNDSPTFPQNPCLDFFLNVVPNPTPQDLITQLKKAWDHDPLTTLKLICNIRGVEEGSAGKSDMEGFYAAALWLHKNHPKTLALNVRVLANFGYFKDLLEILSRLLEGLKVRSTAEEERIRKKKEKKSARKRQCRCHFRSRERKLMRIKRIGASREERVLANKAKGAIERQNASELRKKKRIEKAKKASEKHVHDTDYRFLHDRISDVFAERLKSDMPSLNSGKVEKVSMASKWCPMIDSSYDKLTLICESIAKKVFPRELYPEYEGVEEAHYVYRVRDRLRKQVLVPLHKALESPMPEDYVSSNQRDLIPYNQGLGNAGIATAALFPHEILASLVKDRDGGKVAELQWRRMVEDLSRKGKLQNCIAICDVSGGMKGKPVQVCVALGLLISELSDDPWKGKFITFSEDPQIHKVVGDDLRSKSDFVRRMYHSGITDFQKVYGQILQVAIDSNLSEDKMINRVFMFSDKEFEKVSIHNWRTKYDAIQKNFLTNGFEKVPELVFWNLKDSIAAPVPSTHDGVALIRGFSKNLLISFLEESGVLNPEAMMQSAIAGEEYKNLMVFD</sequence>
<dbReference type="EMBL" id="JBBPBK010000003">
    <property type="protein sequence ID" value="KAK9288804.1"/>
    <property type="molecule type" value="Genomic_DNA"/>
</dbReference>
<gene>
    <name evidence="3" type="ORF">L1049_017269</name>
</gene>
<evidence type="ECO:0000259" key="1">
    <source>
        <dbReference type="Pfam" id="PF11443"/>
    </source>
</evidence>
<dbReference type="PANTHER" id="PTHR31373:SF17">
    <property type="entry name" value="OS06G0652100 PROTEIN"/>
    <property type="match status" value="1"/>
</dbReference>
<dbReference type="Pfam" id="PF25043">
    <property type="entry name" value="DUF7788"/>
    <property type="match status" value="1"/>
</dbReference>
<evidence type="ECO:0000259" key="2">
    <source>
        <dbReference type="Pfam" id="PF25043"/>
    </source>
</evidence>
<evidence type="ECO:0000313" key="3">
    <source>
        <dbReference type="EMBL" id="KAK9288804.1"/>
    </source>
</evidence>
<accession>A0AAP0X159</accession>
<reference evidence="3 4" key="1">
    <citation type="journal article" date="2024" name="Plant J.">
        <title>Genome sequences and population genomics reveal climatic adaptation and genomic divergence between two closely related sweetgum species.</title>
        <authorList>
            <person name="Xu W.Q."/>
            <person name="Ren C.Q."/>
            <person name="Zhang X.Y."/>
            <person name="Comes H.P."/>
            <person name="Liu X.H."/>
            <person name="Li Y.G."/>
            <person name="Kettle C.J."/>
            <person name="Jalonen R."/>
            <person name="Gaisberger H."/>
            <person name="Ma Y.Z."/>
            <person name="Qiu Y.X."/>
        </authorList>
    </citation>
    <scope>NUCLEOTIDE SEQUENCE [LARGE SCALE GENOMIC DNA]</scope>
    <source>
        <strain evidence="3">Hangzhou</strain>
    </source>
</reference>
<protein>
    <submittedName>
        <fullName evidence="3">Uncharacterized protein</fullName>
    </submittedName>
</protein>
<dbReference type="AlphaFoldDB" id="A0AAP0X159"/>
<dbReference type="Proteomes" id="UP001415857">
    <property type="component" value="Unassembled WGS sequence"/>
</dbReference>
<keyword evidence="4" id="KW-1185">Reference proteome</keyword>
<name>A0AAP0X159_LIQFO</name>
<dbReference type="Gene3D" id="3.40.50.410">
    <property type="entry name" value="von Willebrand factor, type A domain"/>
    <property type="match status" value="1"/>
</dbReference>
<dbReference type="Pfam" id="PF11443">
    <property type="entry name" value="DUF2828"/>
    <property type="match status" value="1"/>
</dbReference>
<proteinExistence type="predicted"/>
<dbReference type="PANTHER" id="PTHR31373">
    <property type="entry name" value="OS06G0652100 PROTEIN"/>
    <property type="match status" value="1"/>
</dbReference>
<feature type="domain" description="DUF7788" evidence="2">
    <location>
        <begin position="367"/>
        <end position="552"/>
    </location>
</feature>
<comment type="caution">
    <text evidence="3">The sequence shown here is derived from an EMBL/GenBank/DDBJ whole genome shotgun (WGS) entry which is preliminary data.</text>
</comment>
<organism evidence="3 4">
    <name type="scientific">Liquidambar formosana</name>
    <name type="common">Formosan gum</name>
    <dbReference type="NCBI Taxonomy" id="63359"/>
    <lineage>
        <taxon>Eukaryota</taxon>
        <taxon>Viridiplantae</taxon>
        <taxon>Streptophyta</taxon>
        <taxon>Embryophyta</taxon>
        <taxon>Tracheophyta</taxon>
        <taxon>Spermatophyta</taxon>
        <taxon>Magnoliopsida</taxon>
        <taxon>eudicotyledons</taxon>
        <taxon>Gunneridae</taxon>
        <taxon>Pentapetalae</taxon>
        <taxon>Saxifragales</taxon>
        <taxon>Altingiaceae</taxon>
        <taxon>Liquidambar</taxon>
    </lineage>
</organism>